<evidence type="ECO:0000313" key="2">
    <source>
        <dbReference type="EMBL" id="MFH6599042.1"/>
    </source>
</evidence>
<gene>
    <name evidence="2" type="ORF">ACEVAQ_10025</name>
</gene>
<sequence length="155" mass="17683">MNEFAPEYSKKERVILLLKHMAWAIPLFATTKYQFLPWFEVYAENAHCYRYGNITGTDLVFYGLFVGLPLLFAIILFLLEGTNSIKIIRLGQNPLPGKKVFKPTKYKYGFRAKLKPFFLFLSIALFVGLAIKGIYSASQTINMVNPKELPACKSS</sequence>
<feature type="transmembrane region" description="Helical" evidence="1">
    <location>
        <begin position="59"/>
        <end position="79"/>
    </location>
</feature>
<proteinExistence type="predicted"/>
<protein>
    <submittedName>
        <fullName evidence="2">Uncharacterized protein</fullName>
    </submittedName>
</protein>
<evidence type="ECO:0000313" key="3">
    <source>
        <dbReference type="Proteomes" id="UP001609932"/>
    </source>
</evidence>
<reference evidence="2 3" key="1">
    <citation type="submission" date="2024-09" db="EMBL/GenBank/DDBJ databases">
        <title>Elucidation of the Bokeelamides from Bacteria Associated with Moon Snail Egg Collars.</title>
        <authorList>
            <person name="Campbell R."/>
            <person name="Piedl K."/>
            <person name="Mevers E."/>
        </authorList>
    </citation>
    <scope>NUCLEOTIDE SEQUENCE [LARGE SCALE GENOMIC DNA]</scope>
    <source>
        <strain evidence="2 3">EM133</strain>
    </source>
</reference>
<keyword evidence="1" id="KW-0812">Transmembrane</keyword>
<organism evidence="2 3">
    <name type="scientific">Ectopseudomonas khazarica</name>
    <dbReference type="NCBI Taxonomy" id="2502979"/>
    <lineage>
        <taxon>Bacteria</taxon>
        <taxon>Pseudomonadati</taxon>
        <taxon>Pseudomonadota</taxon>
        <taxon>Gammaproteobacteria</taxon>
        <taxon>Pseudomonadales</taxon>
        <taxon>Pseudomonadaceae</taxon>
        <taxon>Ectopseudomonas</taxon>
    </lineage>
</organism>
<dbReference type="RefSeq" id="WP_395272784.1">
    <property type="nucleotide sequence ID" value="NZ_JBHEGD010000001.1"/>
</dbReference>
<keyword evidence="3" id="KW-1185">Reference proteome</keyword>
<dbReference type="Proteomes" id="UP001609932">
    <property type="component" value="Unassembled WGS sequence"/>
</dbReference>
<feature type="transmembrane region" description="Helical" evidence="1">
    <location>
        <begin position="117"/>
        <end position="135"/>
    </location>
</feature>
<name>A0ABW7MBR9_9GAMM</name>
<dbReference type="EMBL" id="JBHEGD010000001">
    <property type="protein sequence ID" value="MFH6599042.1"/>
    <property type="molecule type" value="Genomic_DNA"/>
</dbReference>
<comment type="caution">
    <text evidence="2">The sequence shown here is derived from an EMBL/GenBank/DDBJ whole genome shotgun (WGS) entry which is preliminary data.</text>
</comment>
<evidence type="ECO:0000256" key="1">
    <source>
        <dbReference type="SAM" id="Phobius"/>
    </source>
</evidence>
<accession>A0ABW7MBR9</accession>
<keyword evidence="1" id="KW-0472">Membrane</keyword>
<keyword evidence="1" id="KW-1133">Transmembrane helix</keyword>